<dbReference type="Pfam" id="PF03453">
    <property type="entry name" value="MoeA_N"/>
    <property type="match status" value="1"/>
</dbReference>
<keyword evidence="8" id="KW-1185">Reference proteome</keyword>
<dbReference type="EMBL" id="FWFG01000068">
    <property type="protein sequence ID" value="SLM92320.1"/>
    <property type="molecule type" value="Genomic_DNA"/>
</dbReference>
<comment type="similarity">
    <text evidence="2 5">Belongs to the MoeA family.</text>
</comment>
<dbReference type="AlphaFoldDB" id="A0A1X6X119"/>
<dbReference type="PANTHER" id="PTHR10192">
    <property type="entry name" value="MOLYBDOPTERIN BIOSYNTHESIS PROTEIN"/>
    <property type="match status" value="1"/>
</dbReference>
<dbReference type="InterPro" id="IPR038987">
    <property type="entry name" value="MoeA-like"/>
</dbReference>
<name>A0A1X6X119_9MICO</name>
<gene>
    <name evidence="7" type="ORF">FM110_07920</name>
</gene>
<sequence>MNRSHDDAATAAVAPDPDVATWREHVRCVVAACADVATETLSPSLALGRRLAAPVIAAEDLPPGPVSAMDGFALRLADLPEDADSPLPVVTDLPAARGGVPELAVGTAARIMTGAPVPAGADTVIEVERTDADPHARAPRSVRVLDRERLAAGRHIRPAGDEVPRGSVLAEPDDVIGPGLLALLTTLGVRAVDVRRPLRAGVLVTGDELVDHDDAEAAAEVGAVRESNGTMLAAALADHGAATEVIRCGDDPAAFCAQLDALAARCDLVLTSGGIGHGAYDVVKAALGPRGRGTSDFAHVHLRPGGPQGVGLVDVEGRGVPVIHLPGTPVGALVGFHLFVRPLLTGGDATAAAPVRAMIVAAPADLVAGTARSSGRGHGALRVGPGRLTRTADGDLAVEIVPGHRLAPYGRADCLVLMEGPRAGVGDAVRVLPL</sequence>
<organism evidence="7 8">
    <name type="scientific">Brachybacterium nesterenkovii</name>
    <dbReference type="NCBI Taxonomy" id="47847"/>
    <lineage>
        <taxon>Bacteria</taxon>
        <taxon>Bacillati</taxon>
        <taxon>Actinomycetota</taxon>
        <taxon>Actinomycetes</taxon>
        <taxon>Micrococcales</taxon>
        <taxon>Dermabacteraceae</taxon>
        <taxon>Brachybacterium</taxon>
    </lineage>
</organism>
<reference evidence="7 8" key="1">
    <citation type="submission" date="2017-02" db="EMBL/GenBank/DDBJ databases">
        <authorList>
            <person name="Peterson S.W."/>
        </authorList>
    </citation>
    <scope>NUCLEOTIDE SEQUENCE [LARGE SCALE GENOMIC DNA]</scope>
    <source>
        <strain evidence="7 8">CIP104813</strain>
    </source>
</reference>
<keyword evidence="5" id="KW-0808">Transferase</keyword>
<dbReference type="Gene3D" id="3.40.980.10">
    <property type="entry name" value="MoaB/Mog-like domain"/>
    <property type="match status" value="1"/>
</dbReference>
<dbReference type="RefSeq" id="WP_087104229.1">
    <property type="nucleotide sequence ID" value="NZ_FWFG01000068.1"/>
</dbReference>
<dbReference type="SMART" id="SM00852">
    <property type="entry name" value="MoCF_biosynth"/>
    <property type="match status" value="1"/>
</dbReference>
<dbReference type="Proteomes" id="UP000195981">
    <property type="component" value="Unassembled WGS sequence"/>
</dbReference>
<evidence type="ECO:0000313" key="8">
    <source>
        <dbReference type="Proteomes" id="UP000195981"/>
    </source>
</evidence>
<dbReference type="UniPathway" id="UPA00344"/>
<dbReference type="GO" id="GO:0005829">
    <property type="term" value="C:cytosol"/>
    <property type="evidence" value="ECO:0007669"/>
    <property type="project" value="TreeGrafter"/>
</dbReference>
<keyword evidence="5" id="KW-0460">Magnesium</keyword>
<dbReference type="CDD" id="cd00887">
    <property type="entry name" value="MoeA"/>
    <property type="match status" value="1"/>
</dbReference>
<proteinExistence type="inferred from homology"/>
<dbReference type="SUPFAM" id="SSF53218">
    <property type="entry name" value="Molybdenum cofactor biosynthesis proteins"/>
    <property type="match status" value="1"/>
</dbReference>
<dbReference type="GO" id="GO:0046872">
    <property type="term" value="F:metal ion binding"/>
    <property type="evidence" value="ECO:0007669"/>
    <property type="project" value="UniProtKB-UniRule"/>
</dbReference>
<accession>A0A1X6X119</accession>
<dbReference type="InterPro" id="IPR036688">
    <property type="entry name" value="MoeA_C_domain_IV_sf"/>
</dbReference>
<feature type="domain" description="MoaB/Mog" evidence="6">
    <location>
        <begin position="201"/>
        <end position="346"/>
    </location>
</feature>
<dbReference type="PANTHER" id="PTHR10192:SF5">
    <property type="entry name" value="GEPHYRIN"/>
    <property type="match status" value="1"/>
</dbReference>
<dbReference type="InterPro" id="IPR001453">
    <property type="entry name" value="MoaB/Mog_dom"/>
</dbReference>
<dbReference type="Gene3D" id="2.40.340.10">
    <property type="entry name" value="MoeA, C-terminal, domain IV"/>
    <property type="match status" value="1"/>
</dbReference>
<comment type="pathway">
    <text evidence="5">Cofactor biosynthesis; molybdopterin biosynthesis.</text>
</comment>
<keyword evidence="3 5" id="KW-0500">Molybdenum</keyword>
<evidence type="ECO:0000256" key="1">
    <source>
        <dbReference type="ARBA" id="ARBA00002901"/>
    </source>
</evidence>
<dbReference type="Pfam" id="PF00994">
    <property type="entry name" value="MoCF_biosynth"/>
    <property type="match status" value="1"/>
</dbReference>
<dbReference type="Gene3D" id="2.170.190.11">
    <property type="entry name" value="Molybdopterin biosynthesis moea protein, domain 3"/>
    <property type="match status" value="1"/>
</dbReference>
<keyword evidence="5" id="KW-0479">Metal-binding</keyword>
<dbReference type="Gene3D" id="3.90.105.10">
    <property type="entry name" value="Molybdopterin biosynthesis moea protein, domain 2"/>
    <property type="match status" value="1"/>
</dbReference>
<protein>
    <recommendedName>
        <fullName evidence="5">Molybdopterin molybdenumtransferase</fullName>
        <ecNumber evidence="5">2.10.1.1</ecNumber>
    </recommendedName>
</protein>
<dbReference type="InterPro" id="IPR036135">
    <property type="entry name" value="MoeA_linker/N_sf"/>
</dbReference>
<dbReference type="OrthoDB" id="9804758at2"/>
<dbReference type="SUPFAM" id="SSF63882">
    <property type="entry name" value="MoeA N-terminal region -like"/>
    <property type="match status" value="1"/>
</dbReference>
<dbReference type="InterPro" id="IPR036425">
    <property type="entry name" value="MoaB/Mog-like_dom_sf"/>
</dbReference>
<evidence type="ECO:0000256" key="4">
    <source>
        <dbReference type="ARBA" id="ARBA00047317"/>
    </source>
</evidence>
<evidence type="ECO:0000259" key="6">
    <source>
        <dbReference type="SMART" id="SM00852"/>
    </source>
</evidence>
<dbReference type="GO" id="GO:0006777">
    <property type="term" value="P:Mo-molybdopterin cofactor biosynthetic process"/>
    <property type="evidence" value="ECO:0007669"/>
    <property type="project" value="UniProtKB-UniRule"/>
</dbReference>
<evidence type="ECO:0000256" key="5">
    <source>
        <dbReference type="RuleBase" id="RU365090"/>
    </source>
</evidence>
<dbReference type="InterPro" id="IPR005110">
    <property type="entry name" value="MoeA_linker/N"/>
</dbReference>
<dbReference type="EC" id="2.10.1.1" evidence="5"/>
<evidence type="ECO:0000313" key="7">
    <source>
        <dbReference type="EMBL" id="SLM92320.1"/>
    </source>
</evidence>
<evidence type="ECO:0000256" key="2">
    <source>
        <dbReference type="ARBA" id="ARBA00010763"/>
    </source>
</evidence>
<comment type="cofactor">
    <cofactor evidence="5">
        <name>Mg(2+)</name>
        <dbReference type="ChEBI" id="CHEBI:18420"/>
    </cofactor>
</comment>
<comment type="function">
    <text evidence="1 5">Catalyzes the insertion of molybdate into adenylated molybdopterin with the concomitant release of AMP.</text>
</comment>
<keyword evidence="5" id="KW-0501">Molybdenum cofactor biosynthesis</keyword>
<comment type="catalytic activity">
    <reaction evidence="4">
        <text>adenylyl-molybdopterin + molybdate = Mo-molybdopterin + AMP + H(+)</text>
        <dbReference type="Rhea" id="RHEA:35047"/>
        <dbReference type="ChEBI" id="CHEBI:15378"/>
        <dbReference type="ChEBI" id="CHEBI:36264"/>
        <dbReference type="ChEBI" id="CHEBI:62727"/>
        <dbReference type="ChEBI" id="CHEBI:71302"/>
        <dbReference type="ChEBI" id="CHEBI:456215"/>
        <dbReference type="EC" id="2.10.1.1"/>
    </reaction>
</comment>
<dbReference type="GO" id="GO:0061599">
    <property type="term" value="F:molybdopterin molybdotransferase activity"/>
    <property type="evidence" value="ECO:0007669"/>
    <property type="project" value="UniProtKB-UniRule"/>
</dbReference>
<evidence type="ECO:0000256" key="3">
    <source>
        <dbReference type="ARBA" id="ARBA00022505"/>
    </source>
</evidence>